<comment type="caution">
    <text evidence="1">The sequence shown here is derived from an EMBL/GenBank/DDBJ whole genome shotgun (WGS) entry which is preliminary data.</text>
</comment>
<name>A0A0F9HXV8_9ZZZZ</name>
<dbReference type="EMBL" id="LAZR01013864">
    <property type="protein sequence ID" value="KKM19982.1"/>
    <property type="molecule type" value="Genomic_DNA"/>
</dbReference>
<dbReference type="AlphaFoldDB" id="A0A0F9HXV8"/>
<sequence>MSMSDSWQQRYSKMTLIQQRIIYKIYNKVTLCEGKGMPEAYWCDSCVTAQARVLELFARFERMNNANRILLSATTTTHPGFTEFNST</sequence>
<evidence type="ECO:0000313" key="1">
    <source>
        <dbReference type="EMBL" id="KKM19982.1"/>
    </source>
</evidence>
<protein>
    <submittedName>
        <fullName evidence="1">Uncharacterized protein</fullName>
    </submittedName>
</protein>
<reference evidence="1" key="1">
    <citation type="journal article" date="2015" name="Nature">
        <title>Complex archaea that bridge the gap between prokaryotes and eukaryotes.</title>
        <authorList>
            <person name="Spang A."/>
            <person name="Saw J.H."/>
            <person name="Jorgensen S.L."/>
            <person name="Zaremba-Niedzwiedzka K."/>
            <person name="Martijn J."/>
            <person name="Lind A.E."/>
            <person name="van Eijk R."/>
            <person name="Schleper C."/>
            <person name="Guy L."/>
            <person name="Ettema T.J."/>
        </authorList>
    </citation>
    <scope>NUCLEOTIDE SEQUENCE</scope>
</reference>
<organism evidence="1">
    <name type="scientific">marine sediment metagenome</name>
    <dbReference type="NCBI Taxonomy" id="412755"/>
    <lineage>
        <taxon>unclassified sequences</taxon>
        <taxon>metagenomes</taxon>
        <taxon>ecological metagenomes</taxon>
    </lineage>
</organism>
<proteinExistence type="predicted"/>
<accession>A0A0F9HXV8</accession>
<gene>
    <name evidence="1" type="ORF">LCGC14_1650130</name>
</gene>